<protein>
    <recommendedName>
        <fullName evidence="3">WD40 repeat domain-containing protein</fullName>
    </recommendedName>
</protein>
<comment type="caution">
    <text evidence="1">The sequence shown here is derived from an EMBL/GenBank/DDBJ whole genome shotgun (WGS) entry which is preliminary data.</text>
</comment>
<sequence>MRSLGENKTIVLDPSLFPAAPDTGFRIDGVLKRALSDGATSVLPLGNDRLLAVTEDLRKDDVLTSSLAVFDVTAGRSETILTDTSLRSYALSPDKSTLVYHTGFEADNKTVWYDLKNMREKDSRLNYDESWEAWRYMVDDDRALEVDGQKVVLRDLRGGQPDRVVVTMSDLDLYLNGGKKNAGYLSGKPLALVPSSDFKRVYMQYFRPDLKQSVFLSVDATSGDIAWAGAGEIQAFAPLRNGGLLLAGSIDGVEGLYGADGSRKPVLLAEGTYTKLAVNPARDVIAYVKTDSDGHQNVMVGRLSGNELTDEFNVYYVPNFVRSLDWSPEGEMLFGVTEGVGGSEVYRFELH</sequence>
<gene>
    <name evidence="1" type="ORF">GT019_10520</name>
</gene>
<dbReference type="Proteomes" id="UP000665561">
    <property type="component" value="Unassembled WGS sequence"/>
</dbReference>
<dbReference type="SUPFAM" id="SSF69322">
    <property type="entry name" value="Tricorn protease domain 2"/>
    <property type="match status" value="1"/>
</dbReference>
<reference evidence="1 2" key="1">
    <citation type="submission" date="2020-01" db="EMBL/GenBank/DDBJ databases">
        <title>Paenibacillus soybeanensis sp. nov. isolated from the nodules of soybean (Glycine max(L.) Merr).</title>
        <authorList>
            <person name="Wang H."/>
        </authorList>
    </citation>
    <scope>NUCLEOTIDE SEQUENCE [LARGE SCALE GENOMIC DNA]</scope>
    <source>
        <strain evidence="1 2">T1</strain>
    </source>
</reference>
<organism evidence="1 2">
    <name type="scientific">Paenibacillus glycinis</name>
    <dbReference type="NCBI Taxonomy" id="2697035"/>
    <lineage>
        <taxon>Bacteria</taxon>
        <taxon>Bacillati</taxon>
        <taxon>Bacillota</taxon>
        <taxon>Bacilli</taxon>
        <taxon>Bacillales</taxon>
        <taxon>Paenibacillaceae</taxon>
        <taxon>Paenibacillus</taxon>
    </lineage>
</organism>
<keyword evidence="2" id="KW-1185">Reference proteome</keyword>
<evidence type="ECO:0008006" key="3">
    <source>
        <dbReference type="Google" id="ProtNLM"/>
    </source>
</evidence>
<evidence type="ECO:0000313" key="2">
    <source>
        <dbReference type="Proteomes" id="UP000665561"/>
    </source>
</evidence>
<dbReference type="EMBL" id="JAAAMV010000005">
    <property type="protein sequence ID" value="NBD24305.1"/>
    <property type="molecule type" value="Genomic_DNA"/>
</dbReference>
<evidence type="ECO:0000313" key="1">
    <source>
        <dbReference type="EMBL" id="NBD24305.1"/>
    </source>
</evidence>
<accession>A0ABW9XNV5</accession>
<proteinExistence type="predicted"/>
<dbReference type="RefSeq" id="WP_161743100.1">
    <property type="nucleotide sequence ID" value="NZ_JAAAMV010000005.1"/>
</dbReference>
<name>A0ABW9XNV5_9BACL</name>